<dbReference type="GO" id="GO:0016491">
    <property type="term" value="F:oxidoreductase activity"/>
    <property type="evidence" value="ECO:0007669"/>
    <property type="project" value="UniProtKB-KW"/>
</dbReference>
<dbReference type="InterPro" id="IPR051704">
    <property type="entry name" value="FAD_aromatic-hydroxylase"/>
</dbReference>
<dbReference type="PRINTS" id="PR00420">
    <property type="entry name" value="RNGMNOXGNASE"/>
</dbReference>
<dbReference type="Gene3D" id="3.30.9.10">
    <property type="entry name" value="D-Amino Acid Oxidase, subunit A, domain 2"/>
    <property type="match status" value="1"/>
</dbReference>
<organism evidence="5 6">
    <name type="scientific">Rhizophlyctis rosea</name>
    <dbReference type="NCBI Taxonomy" id="64517"/>
    <lineage>
        <taxon>Eukaryota</taxon>
        <taxon>Fungi</taxon>
        <taxon>Fungi incertae sedis</taxon>
        <taxon>Chytridiomycota</taxon>
        <taxon>Chytridiomycota incertae sedis</taxon>
        <taxon>Chytridiomycetes</taxon>
        <taxon>Rhizophlyctidales</taxon>
        <taxon>Rhizophlyctidaceae</taxon>
        <taxon>Rhizophlyctis</taxon>
    </lineage>
</organism>
<reference evidence="5" key="1">
    <citation type="submission" date="2020-05" db="EMBL/GenBank/DDBJ databases">
        <title>Phylogenomic resolution of chytrid fungi.</title>
        <authorList>
            <person name="Stajich J.E."/>
            <person name="Amses K."/>
            <person name="Simmons R."/>
            <person name="Seto K."/>
            <person name="Myers J."/>
            <person name="Bonds A."/>
            <person name="Quandt C.A."/>
            <person name="Barry K."/>
            <person name="Liu P."/>
            <person name="Grigoriev I."/>
            <person name="Longcore J.E."/>
            <person name="James T.Y."/>
        </authorList>
    </citation>
    <scope>NUCLEOTIDE SEQUENCE</scope>
    <source>
        <strain evidence="5">JEL0318</strain>
    </source>
</reference>
<protein>
    <recommendedName>
        <fullName evidence="4">FAD-binding domain-containing protein</fullName>
    </recommendedName>
</protein>
<evidence type="ECO:0000256" key="3">
    <source>
        <dbReference type="ARBA" id="ARBA00023002"/>
    </source>
</evidence>
<dbReference type="AlphaFoldDB" id="A0AAD5SER2"/>
<keyword evidence="3" id="KW-0560">Oxidoreductase</keyword>
<proteinExistence type="predicted"/>
<dbReference type="SUPFAM" id="SSF51905">
    <property type="entry name" value="FAD/NAD(P)-binding domain"/>
    <property type="match status" value="1"/>
</dbReference>
<dbReference type="PANTHER" id="PTHR46865:SF2">
    <property type="entry name" value="MONOOXYGENASE"/>
    <property type="match status" value="1"/>
</dbReference>
<evidence type="ECO:0000256" key="2">
    <source>
        <dbReference type="ARBA" id="ARBA00022827"/>
    </source>
</evidence>
<evidence type="ECO:0000313" key="5">
    <source>
        <dbReference type="EMBL" id="KAJ3051656.1"/>
    </source>
</evidence>
<sequence length="429" mass="47594">MTKPALDVLVVGGGIAGPTFAFWLHKLLPTAHITILERSPAPRLSGQAVDIRAAAVPIVERMGLIDMVKKYATTEQGIDFIGIDGKVAGSFPKSGDMEAQSFTSEFEILRGDFAKILYESTKSLPNISYIFDETITSITQTQTEKVEVTFKNHHPTQTYDLVVGADGQSSLTRRLIFNKNPKNKQEHLRRLGQYSAYFTLPSILSDTPFAAWYNAPHGRLILLRPDQYGTRRCYLGVTDSNLSRFDEIDDIMHNKGVEEQKKWFAKEFEGAGWQSERMVKGMMESDDFYMQEIAQVKMERWSEGRVVLVGDAAYCPSPISGVGTGAALVGSYILAGELSLHPDNISLALAQYEKHTRPFVESVQHLIPGAPQVANPQTETGIKVFNTVAWVLSHPFVTKFGGAMKKFYGWVSPAFGGTKWEVPVYGEGK</sequence>
<dbReference type="EMBL" id="JADGJD010000370">
    <property type="protein sequence ID" value="KAJ3051656.1"/>
    <property type="molecule type" value="Genomic_DNA"/>
</dbReference>
<dbReference type="InterPro" id="IPR002938">
    <property type="entry name" value="FAD-bd"/>
</dbReference>
<keyword evidence="6" id="KW-1185">Reference proteome</keyword>
<evidence type="ECO:0000256" key="1">
    <source>
        <dbReference type="ARBA" id="ARBA00022630"/>
    </source>
</evidence>
<dbReference type="Gene3D" id="3.50.50.60">
    <property type="entry name" value="FAD/NAD(P)-binding domain"/>
    <property type="match status" value="1"/>
</dbReference>
<gene>
    <name evidence="5" type="ORF">HK097_007333</name>
</gene>
<dbReference type="PANTHER" id="PTHR46865">
    <property type="entry name" value="OXIDOREDUCTASE-RELATED"/>
    <property type="match status" value="1"/>
</dbReference>
<evidence type="ECO:0000313" key="6">
    <source>
        <dbReference type="Proteomes" id="UP001212841"/>
    </source>
</evidence>
<keyword evidence="1" id="KW-0285">Flavoprotein</keyword>
<name>A0AAD5SER2_9FUNG</name>
<dbReference type="InterPro" id="IPR036188">
    <property type="entry name" value="FAD/NAD-bd_sf"/>
</dbReference>
<dbReference type="GO" id="GO:0071949">
    <property type="term" value="F:FAD binding"/>
    <property type="evidence" value="ECO:0007669"/>
    <property type="project" value="InterPro"/>
</dbReference>
<evidence type="ECO:0000259" key="4">
    <source>
        <dbReference type="Pfam" id="PF01494"/>
    </source>
</evidence>
<keyword evidence="2" id="KW-0274">FAD</keyword>
<comment type="caution">
    <text evidence="5">The sequence shown here is derived from an EMBL/GenBank/DDBJ whole genome shotgun (WGS) entry which is preliminary data.</text>
</comment>
<dbReference type="Pfam" id="PF01494">
    <property type="entry name" value="FAD_binding_3"/>
    <property type="match status" value="1"/>
</dbReference>
<dbReference type="Proteomes" id="UP001212841">
    <property type="component" value="Unassembled WGS sequence"/>
</dbReference>
<accession>A0AAD5SER2</accession>
<feature type="domain" description="FAD-binding" evidence="4">
    <location>
        <begin position="6"/>
        <end position="363"/>
    </location>
</feature>